<keyword evidence="3" id="KW-1185">Reference proteome</keyword>
<dbReference type="EMBL" id="CAKOGL010000005">
    <property type="protein sequence ID" value="CAH2086288.1"/>
    <property type="molecule type" value="Genomic_DNA"/>
</dbReference>
<protein>
    <submittedName>
        <fullName evidence="2">Uncharacterized protein</fullName>
    </submittedName>
</protein>
<evidence type="ECO:0000313" key="2">
    <source>
        <dbReference type="EMBL" id="CAH2086288.1"/>
    </source>
</evidence>
<dbReference type="Proteomes" id="UP001153954">
    <property type="component" value="Unassembled WGS sequence"/>
</dbReference>
<organism evidence="2 3">
    <name type="scientific">Euphydryas editha</name>
    <name type="common">Edith's checkerspot</name>
    <dbReference type="NCBI Taxonomy" id="104508"/>
    <lineage>
        <taxon>Eukaryota</taxon>
        <taxon>Metazoa</taxon>
        <taxon>Ecdysozoa</taxon>
        <taxon>Arthropoda</taxon>
        <taxon>Hexapoda</taxon>
        <taxon>Insecta</taxon>
        <taxon>Pterygota</taxon>
        <taxon>Neoptera</taxon>
        <taxon>Endopterygota</taxon>
        <taxon>Lepidoptera</taxon>
        <taxon>Glossata</taxon>
        <taxon>Ditrysia</taxon>
        <taxon>Papilionoidea</taxon>
        <taxon>Nymphalidae</taxon>
        <taxon>Nymphalinae</taxon>
        <taxon>Euphydryas</taxon>
    </lineage>
</organism>
<accession>A0AAU9TI15</accession>
<gene>
    <name evidence="2" type="ORF">EEDITHA_LOCUS2684</name>
</gene>
<dbReference type="AlphaFoldDB" id="A0AAU9TI15"/>
<comment type="caution">
    <text evidence="2">The sequence shown here is derived from an EMBL/GenBank/DDBJ whole genome shotgun (WGS) entry which is preliminary data.</text>
</comment>
<evidence type="ECO:0000256" key="1">
    <source>
        <dbReference type="SAM" id="MobiDB-lite"/>
    </source>
</evidence>
<proteinExistence type="predicted"/>
<reference evidence="2" key="1">
    <citation type="submission" date="2022-03" db="EMBL/GenBank/DDBJ databases">
        <authorList>
            <person name="Tunstrom K."/>
        </authorList>
    </citation>
    <scope>NUCLEOTIDE SEQUENCE</scope>
</reference>
<name>A0AAU9TI15_EUPED</name>
<evidence type="ECO:0000313" key="3">
    <source>
        <dbReference type="Proteomes" id="UP001153954"/>
    </source>
</evidence>
<feature type="region of interest" description="Disordered" evidence="1">
    <location>
        <begin position="152"/>
        <end position="173"/>
    </location>
</feature>
<sequence length="173" mass="19730">MHMQYLSHNSMTRLLNHSELGSLHLVKLGGQLVASVYVNNEACQATPLVSLDDSNRDQSLKMGLFLIGRERDAVALRDERQQWHEEHPHGGLRARGPPPLVARALRHNTHSPTHHQLMRHITDRSSRELYRIRRVEVRGVESAPRYCATRDVDGGRARARSRAQPSFPRDLTL</sequence>